<feature type="compositionally biased region" description="Acidic residues" evidence="7">
    <location>
        <begin position="1978"/>
        <end position="2052"/>
    </location>
</feature>
<protein>
    <recommendedName>
        <fullName evidence="8">EF-hand domain-containing protein</fullName>
    </recommendedName>
</protein>
<dbReference type="InterPro" id="IPR051185">
    <property type="entry name" value="ASPM"/>
</dbReference>
<feature type="non-terminal residue" evidence="9">
    <location>
        <position position="1"/>
    </location>
</feature>
<dbReference type="EMBL" id="JH767211">
    <property type="protein sequence ID" value="EQC27263.1"/>
    <property type="molecule type" value="Genomic_DNA"/>
</dbReference>
<dbReference type="Proteomes" id="UP000030762">
    <property type="component" value="Unassembled WGS sequence"/>
</dbReference>
<dbReference type="GeneID" id="19955612"/>
<evidence type="ECO:0000256" key="6">
    <source>
        <dbReference type="SAM" id="Coils"/>
    </source>
</evidence>
<dbReference type="Gene3D" id="1.20.5.190">
    <property type="match status" value="1"/>
</dbReference>
<evidence type="ECO:0000256" key="1">
    <source>
        <dbReference type="ARBA" id="ARBA00004496"/>
    </source>
</evidence>
<dbReference type="InterPro" id="IPR002048">
    <property type="entry name" value="EF_hand_dom"/>
</dbReference>
<dbReference type="PANTHER" id="PTHR22706">
    <property type="entry name" value="ASSEMBLY FACTOR FOR SPINDLE MICROTUBULES"/>
    <property type="match status" value="1"/>
</dbReference>
<dbReference type="GO" id="GO:0005737">
    <property type="term" value="C:cytoplasm"/>
    <property type="evidence" value="ECO:0007669"/>
    <property type="project" value="UniProtKB-SubCell"/>
</dbReference>
<dbReference type="SMART" id="SM00015">
    <property type="entry name" value="IQ"/>
    <property type="match status" value="8"/>
</dbReference>
<evidence type="ECO:0000256" key="7">
    <source>
        <dbReference type="SAM" id="MobiDB-lite"/>
    </source>
</evidence>
<organism evidence="9 10">
    <name type="scientific">Saprolegnia diclina (strain VS20)</name>
    <dbReference type="NCBI Taxonomy" id="1156394"/>
    <lineage>
        <taxon>Eukaryota</taxon>
        <taxon>Sar</taxon>
        <taxon>Stramenopiles</taxon>
        <taxon>Oomycota</taxon>
        <taxon>Saprolegniomycetes</taxon>
        <taxon>Saprolegniales</taxon>
        <taxon>Saprolegniaceae</taxon>
        <taxon>Saprolegnia</taxon>
    </lineage>
</organism>
<dbReference type="Pfam" id="PF13499">
    <property type="entry name" value="EF-hand_7"/>
    <property type="match status" value="1"/>
</dbReference>
<keyword evidence="6" id="KW-0175">Coiled coil</keyword>
<dbReference type="CDD" id="cd00051">
    <property type="entry name" value="EFh"/>
    <property type="match status" value="1"/>
</dbReference>
<sequence length="2094" mass="228727">MGRLEIAPEGKFDGGLRLWRPGQPAQLLDGPPPWTCEYELGDALRLADATSDEVEWVVSETLATVTLRPGVQLQLSYRGPWTTAETIRAGYLRVQVVPRQGTSGRLVATLTPGGGAVSALLPLGTALSFPTTDRALAAGSLRFELLAEGSSRSLGTARLASLQLGVAVMCELKEHPAQRAVRHQFEVTLLFEPFQRSPMSAFRHLFIVEARNLVAPERNLLARVSLPPPATTIESPLALSNSGAEWAWHWTVPVPEIPALSTLPLTILDATSNDATVGTCEVALSETPAWVPLAPRGELLVVAAREADLATVRLTRLCNLPTSTKTFELRCGGDVVLSTRPLTAHCSSALSCVDCDVELSVRLEEPILSLTLLLDNEVRLSRDVCATSSTAFIVALSSTIRVGFGADVRDYEPSPRRVWLSLVAPLDVPVVLTWEGRKHALSPEAQLQLAVDDCRTAVFVLEAADASRGYIFGDMLTDGSVAMPWQGPVPLVLSGSVRHEVVCRIASQPCADETQEELFSDVTSPVQYVPGPGTLYLQLTSSVVATMRISTSNWSATHVPPSSSVMAVPLHWSPDQRRCPNLEIHVTDAPSMCINLAAWLLQPREWSFSSLPIKDTVLALVFLPGPSMPVTRLPPQTSEITTMSVSIDNLSLDQVPASIASVQLLVLLQTKTVSSATCPVVGGRANIDAPLLLDAVSLSTPGCNPLLTFTVLHGETQTTLATAVTPLFPYITDKGHVAMLALPALAATGDRVCVVNVHLHAVRKLVREASDDTGLLLTFHDVKGSPQWYQTNVFLCALGDAIETTTTSATKTEPSVLLPHNEGFVRIDMYQGVVVGSGSVKAVPNKSRQWTSFGNHQVLISLLPAAAPAPVVGKLYLEPLEAKVAFSWKSPYLRLRAGDLDVYKSSVYKLSDGAPKWTDHVVLSVPTLPLSVSCGLFSRGASLGQTNGSASLLAPVIVSDANFQLDDWLALEQEAGHVHIQGTFLPKLRGDVQLVVTKLVLSSAVTTSGLPTTITASVPPSLASSSTLPLHHQLPSVPSAPVVFSVTNAQASSKVPSLSLVVQQGPVVIATASLPLLEVWRRPIPSRWYPLLDRISKDEVGAVRVDLAFTPAIGVASEASFNSTTLGQWKKLFYQIDSDHSGSISLRELGAALQGNVALQTLLLPATDSRSVEAQITTLFQHLDSNSDGEVTFDEYVAGMQAHQRATTSVTFRSSAVTSVDLIDAQRIEALGAQVEQLTAALAQKECDTQASRSSERSIETPEVDVTPPPSARPVYAKHTEWRTTQLSLEYDTSPETLKEQNRQLRAQLHDAEAARRLAVAKHVQENEKVKRRVQNDRALAHHHLLHRTPPRELHDDVVVEGKLAMLTEEVQRLRDVNAHLLRMQLQNAPRSREDGDACGPPENADPELLGRSTELHALRQVHQQLQSDHADVADRCQKLEADLGAAQRLLGAQTERCQSLQQQLHQATLALQQSQQTRQAQTTRSTVVQSALALELDRQARLQTQRQAARVAQTTASILLQSKVRMRLQQKRYQAAKMQRAAAVVLLQSRVRGRFARLRFRASLRVHRAAVCIQSNVRRFVCRSKFVHLQAGRWTAARLLQAHVRRWQVQSHLRHIRIALVLVQASVRRWRAQRCRHQLRTARTQLLHVLWRHVLRGRAKKAQVAATRLQRAWRRHLVRLDAAVLIQRHARGHVTRRKLVRERTLGAWLRMFVLRRRFWRARDASTKIQGRWRQWHIFLAETEAAIAVQSVYRSHRSRRSVRKSQAAATAIQLVWRRRQQTATNATTSTMMDAPTLEATDMVEPDIEFGSDGDMALPPADNADDDALESPEVAALSFISIQESSSAPPPCQPEASDTLPLVTDGTEMGAQDPVEAAFTTHDEDVFGADGDMALPPDDEVVESVWTSTASIDDIGTTLAVAAETPALSSSTPNAHLGSVQESSWTVSDLHDVVAESTDGGRAVKDGEVEAAEAATREDEGDTDEERNEASEEEDESEDEGDGEEDEEEEEGDEETDADEEEGDDEEEETDADEEEEEEGDEEEEQEDGDDEASGGKAEDSPFDTAVAKPFARADDDAVPHEASATPREAMLFRE</sequence>
<name>T0R5A7_SAPDV</name>
<dbReference type="GO" id="GO:0000922">
    <property type="term" value="C:spindle pole"/>
    <property type="evidence" value="ECO:0007669"/>
    <property type="project" value="TreeGrafter"/>
</dbReference>
<proteinExistence type="predicted"/>
<dbReference type="eggNOG" id="ENOG502SFM5">
    <property type="taxonomic scope" value="Eukaryota"/>
</dbReference>
<dbReference type="Pfam" id="PF00612">
    <property type="entry name" value="IQ"/>
    <property type="match status" value="4"/>
</dbReference>
<dbReference type="PANTHER" id="PTHR22706:SF1">
    <property type="entry name" value="ASSEMBLY FACTOR FOR SPINDLE MICROTUBULES"/>
    <property type="match status" value="1"/>
</dbReference>
<keyword evidence="5" id="KW-0112">Calmodulin-binding</keyword>
<dbReference type="PROSITE" id="PS50222">
    <property type="entry name" value="EF_HAND_2"/>
    <property type="match status" value="2"/>
</dbReference>
<dbReference type="GO" id="GO:0005516">
    <property type="term" value="F:calmodulin binding"/>
    <property type="evidence" value="ECO:0007669"/>
    <property type="project" value="UniProtKB-KW"/>
</dbReference>
<evidence type="ECO:0000313" key="10">
    <source>
        <dbReference type="Proteomes" id="UP000030762"/>
    </source>
</evidence>
<keyword evidence="4" id="KW-0106">Calcium</keyword>
<evidence type="ECO:0000256" key="4">
    <source>
        <dbReference type="ARBA" id="ARBA00022837"/>
    </source>
</evidence>
<evidence type="ECO:0000256" key="3">
    <source>
        <dbReference type="ARBA" id="ARBA00022737"/>
    </source>
</evidence>
<feature type="coiled-coil region" evidence="6">
    <location>
        <begin position="1423"/>
        <end position="1478"/>
    </location>
</feature>
<accession>T0R5A7</accession>
<dbReference type="InterPro" id="IPR000048">
    <property type="entry name" value="IQ_motif_EF-hand-BS"/>
</dbReference>
<dbReference type="SUPFAM" id="SSF47473">
    <property type="entry name" value="EF-hand"/>
    <property type="match status" value="1"/>
</dbReference>
<keyword evidence="10" id="KW-1185">Reference proteome</keyword>
<feature type="domain" description="EF-hand" evidence="8">
    <location>
        <begin position="1171"/>
        <end position="1206"/>
    </location>
</feature>
<dbReference type="GO" id="GO:0000278">
    <property type="term" value="P:mitotic cell cycle"/>
    <property type="evidence" value="ECO:0007669"/>
    <property type="project" value="TreeGrafter"/>
</dbReference>
<dbReference type="RefSeq" id="XP_008619266.1">
    <property type="nucleotide sequence ID" value="XM_008621044.1"/>
</dbReference>
<evidence type="ECO:0000256" key="5">
    <source>
        <dbReference type="ARBA" id="ARBA00022860"/>
    </source>
</evidence>
<evidence type="ECO:0000313" key="9">
    <source>
        <dbReference type="EMBL" id="EQC27263.1"/>
    </source>
</evidence>
<dbReference type="InParanoid" id="T0R5A7"/>
<dbReference type="PROSITE" id="PS00018">
    <property type="entry name" value="EF_HAND_1"/>
    <property type="match status" value="2"/>
</dbReference>
<dbReference type="PROSITE" id="PS50096">
    <property type="entry name" value="IQ"/>
    <property type="match status" value="3"/>
</dbReference>
<gene>
    <name evidence="9" type="ORF">SDRG_14885</name>
</gene>
<feature type="region of interest" description="Disordered" evidence="7">
    <location>
        <begin position="1388"/>
        <end position="1409"/>
    </location>
</feature>
<feature type="region of interest" description="Disordered" evidence="7">
    <location>
        <begin position="1925"/>
        <end position="2094"/>
    </location>
</feature>
<dbReference type="SMART" id="SM00054">
    <property type="entry name" value="EFh"/>
    <property type="match status" value="2"/>
</dbReference>
<evidence type="ECO:0000259" key="8">
    <source>
        <dbReference type="PROSITE" id="PS50222"/>
    </source>
</evidence>
<dbReference type="InterPro" id="IPR018247">
    <property type="entry name" value="EF_Hand_1_Ca_BS"/>
</dbReference>
<feature type="compositionally biased region" description="Polar residues" evidence="7">
    <location>
        <begin position="1926"/>
        <end position="1946"/>
    </location>
</feature>
<reference evidence="9 10" key="1">
    <citation type="submission" date="2012-04" db="EMBL/GenBank/DDBJ databases">
        <title>The Genome Sequence of Saprolegnia declina VS20.</title>
        <authorList>
            <consortium name="The Broad Institute Genome Sequencing Platform"/>
            <person name="Russ C."/>
            <person name="Nusbaum C."/>
            <person name="Tyler B."/>
            <person name="van West P."/>
            <person name="Dieguez-Uribeondo J."/>
            <person name="de Bruijn I."/>
            <person name="Tripathy S."/>
            <person name="Jiang R."/>
            <person name="Young S.K."/>
            <person name="Zeng Q."/>
            <person name="Gargeya S."/>
            <person name="Fitzgerald M."/>
            <person name="Haas B."/>
            <person name="Abouelleil A."/>
            <person name="Alvarado L."/>
            <person name="Arachchi H.M."/>
            <person name="Berlin A."/>
            <person name="Chapman S.B."/>
            <person name="Goldberg J."/>
            <person name="Griggs A."/>
            <person name="Gujja S."/>
            <person name="Hansen M."/>
            <person name="Howarth C."/>
            <person name="Imamovic A."/>
            <person name="Larimer J."/>
            <person name="McCowen C."/>
            <person name="Montmayeur A."/>
            <person name="Murphy C."/>
            <person name="Neiman D."/>
            <person name="Pearson M."/>
            <person name="Priest M."/>
            <person name="Roberts A."/>
            <person name="Saif S."/>
            <person name="Shea T."/>
            <person name="Sisk P."/>
            <person name="Sykes S."/>
            <person name="Wortman J."/>
            <person name="Nusbaum C."/>
            <person name="Birren B."/>
        </authorList>
    </citation>
    <scope>NUCLEOTIDE SEQUENCE [LARGE SCALE GENOMIC DNA]</scope>
    <source>
        <strain evidence="9 10">VS20</strain>
    </source>
</reference>
<dbReference type="GO" id="GO:0007051">
    <property type="term" value="P:spindle organization"/>
    <property type="evidence" value="ECO:0007669"/>
    <property type="project" value="TreeGrafter"/>
</dbReference>
<feature type="region of interest" description="Disordered" evidence="7">
    <location>
        <begin position="1247"/>
        <end position="1274"/>
    </location>
</feature>
<dbReference type="VEuPathDB" id="FungiDB:SDRG_14885"/>
<keyword evidence="2" id="KW-0963">Cytoplasm</keyword>
<keyword evidence="3" id="KW-0677">Repeat</keyword>
<dbReference type="Gene3D" id="1.10.238.10">
    <property type="entry name" value="EF-hand"/>
    <property type="match status" value="1"/>
</dbReference>
<evidence type="ECO:0000256" key="2">
    <source>
        <dbReference type="ARBA" id="ARBA00022490"/>
    </source>
</evidence>
<dbReference type="GO" id="GO:0051295">
    <property type="term" value="P:establishment of meiotic spindle localization"/>
    <property type="evidence" value="ECO:0007669"/>
    <property type="project" value="TreeGrafter"/>
</dbReference>
<dbReference type="GO" id="GO:0005509">
    <property type="term" value="F:calcium ion binding"/>
    <property type="evidence" value="ECO:0007669"/>
    <property type="project" value="InterPro"/>
</dbReference>
<feature type="domain" description="EF-hand" evidence="8">
    <location>
        <begin position="1124"/>
        <end position="1159"/>
    </location>
</feature>
<comment type="subcellular location">
    <subcellularLocation>
        <location evidence="1">Cytoplasm</location>
    </subcellularLocation>
</comment>
<dbReference type="InterPro" id="IPR011992">
    <property type="entry name" value="EF-hand-dom_pair"/>
</dbReference>
<dbReference type="OrthoDB" id="79232at2759"/>
<dbReference type="STRING" id="1156394.T0R5A7"/>